<evidence type="ECO:0000313" key="5">
    <source>
        <dbReference type="Proteomes" id="UP000001595"/>
    </source>
</evidence>
<dbReference type="Ensembl" id="ENSPPYT00000049597.1">
    <property type="protein sequence ID" value="ENSPPYP00000045767.1"/>
    <property type="gene ID" value="ENSPPYG00000014186.2"/>
</dbReference>
<dbReference type="GeneTree" id="ENSGT00940000164933"/>
<comment type="cofactor">
    <cofactor evidence="2">
        <name>Ca(2+)</name>
        <dbReference type="ChEBI" id="CHEBI:29108"/>
    </cofactor>
</comment>
<feature type="compositionally biased region" description="Polar residues" evidence="3">
    <location>
        <begin position="76"/>
        <end position="87"/>
    </location>
</feature>
<keyword evidence="2" id="KW-0449">Lipoprotein</keyword>
<keyword evidence="2" id="KW-0106">Calcium</keyword>
<comment type="function">
    <text evidence="2">May mediate accelerated ATP-independent bidirectional transbilayer migration of phospholipids upon binding calcium ions that results in a loss of phospholipid asymmetry in the plasma membrane.</text>
</comment>
<feature type="region of interest" description="Disordered" evidence="3">
    <location>
        <begin position="62"/>
        <end position="101"/>
    </location>
</feature>
<protein>
    <recommendedName>
        <fullName evidence="2">Phospholipid scramblase</fullName>
    </recommendedName>
</protein>
<organism evidence="4 5">
    <name type="scientific">Pongo abelii</name>
    <name type="common">Sumatran orangutan</name>
    <name type="synonym">Pongo pygmaeus abelii</name>
    <dbReference type="NCBI Taxonomy" id="9601"/>
    <lineage>
        <taxon>Eukaryota</taxon>
        <taxon>Metazoa</taxon>
        <taxon>Chordata</taxon>
        <taxon>Craniata</taxon>
        <taxon>Vertebrata</taxon>
        <taxon>Euteleostomi</taxon>
        <taxon>Mammalia</taxon>
        <taxon>Eutheria</taxon>
        <taxon>Euarchontoglires</taxon>
        <taxon>Primates</taxon>
        <taxon>Haplorrhini</taxon>
        <taxon>Catarrhini</taxon>
        <taxon>Hominidae</taxon>
        <taxon>Pongo</taxon>
    </lineage>
</organism>
<dbReference type="GO" id="GO:0017128">
    <property type="term" value="F:phospholipid scramblase activity"/>
    <property type="evidence" value="ECO:0007669"/>
    <property type="project" value="InterPro"/>
</dbReference>
<dbReference type="Proteomes" id="UP000001595">
    <property type="component" value="Chromosome 3"/>
</dbReference>
<accession>A0A8I5UHV1</accession>
<reference evidence="4 5" key="1">
    <citation type="submission" date="2008-02" db="EMBL/GenBank/DDBJ databases">
        <title>A 6x draft sequence assembly of the Pongo pygmaeus abelii genome.</title>
        <authorList>
            <person name="Wilson R.K."/>
            <person name="Mardis E."/>
        </authorList>
    </citation>
    <scope>NUCLEOTIDE SEQUENCE [LARGE SCALE GENOMIC DNA]</scope>
</reference>
<sequence length="310" mass="33332">PPRLLGPVLSPSLRWAGRAGQLLRVPAAEPTPTQNLRWPASAARSPGCRRCLSLHTSLQAEGAGSGLGQPRKGLPQCSSGLKGSSSLARVGTEAEELPRASKGCQNAVTSHYDLGPPGHIVYPKHQAGHIGKQAGHLGSQAFFPGRQHGYLVPPAGVAGIPVQNQPGRPAGVPWMPAPPPPLNCPPGLEYLSQIEIQAPPGIPVGYVTQTWHPCLTKFTIQNQKREDVLKISGPCIVCSCFAGVDFEITSLDEQIVVGRISKHWSGFLREAFTDADNFGIQFPRDLDVKMKAVMIGACFLIDYMFFERTR</sequence>
<comment type="similarity">
    <text evidence="1 2">Belongs to the phospholipid scramblase family.</text>
</comment>
<evidence type="ECO:0000256" key="1">
    <source>
        <dbReference type="ARBA" id="ARBA00005350"/>
    </source>
</evidence>
<keyword evidence="2" id="KW-0564">Palmitate</keyword>
<reference evidence="4" key="3">
    <citation type="submission" date="2025-09" db="UniProtKB">
        <authorList>
            <consortium name="Ensembl"/>
        </authorList>
    </citation>
    <scope>IDENTIFICATION</scope>
</reference>
<proteinExistence type="inferred from homology"/>
<reference evidence="4" key="2">
    <citation type="submission" date="2025-08" db="UniProtKB">
        <authorList>
            <consortium name="Ensembl"/>
        </authorList>
    </citation>
    <scope>IDENTIFICATION</scope>
</reference>
<dbReference type="PANTHER" id="PTHR23248:SF29">
    <property type="entry name" value="PHOSPHOLIPID SCRAMBLASE 2"/>
    <property type="match status" value="1"/>
</dbReference>
<name>A0A8I5UHV1_PONAB</name>
<dbReference type="Pfam" id="PF03803">
    <property type="entry name" value="Scramblase"/>
    <property type="match status" value="1"/>
</dbReference>
<evidence type="ECO:0000313" key="4">
    <source>
        <dbReference type="Ensembl" id="ENSPPYP00000045767.1"/>
    </source>
</evidence>
<dbReference type="GO" id="GO:0005886">
    <property type="term" value="C:plasma membrane"/>
    <property type="evidence" value="ECO:0007669"/>
    <property type="project" value="TreeGrafter"/>
</dbReference>
<evidence type="ECO:0000256" key="3">
    <source>
        <dbReference type="SAM" id="MobiDB-lite"/>
    </source>
</evidence>
<gene>
    <name evidence="4" type="primary">LOC100457304</name>
</gene>
<keyword evidence="5" id="KW-1185">Reference proteome</keyword>
<dbReference type="AlphaFoldDB" id="A0A8I5UHV1"/>
<dbReference type="PANTHER" id="PTHR23248">
    <property type="entry name" value="PHOSPHOLIPID SCRAMBLASE-RELATED"/>
    <property type="match status" value="1"/>
</dbReference>
<evidence type="ECO:0000256" key="2">
    <source>
        <dbReference type="RuleBase" id="RU363116"/>
    </source>
</evidence>
<dbReference type="InterPro" id="IPR005552">
    <property type="entry name" value="Scramblase"/>
</dbReference>